<gene>
    <name evidence="8" type="ORF">APUTEX25_002892</name>
</gene>
<feature type="compositionally biased region" description="Low complexity" evidence="5">
    <location>
        <begin position="1283"/>
        <end position="1298"/>
    </location>
</feature>
<feature type="region of interest" description="Disordered" evidence="5">
    <location>
        <begin position="1739"/>
        <end position="1761"/>
    </location>
</feature>
<evidence type="ECO:0000313" key="8">
    <source>
        <dbReference type="EMBL" id="RMZ56803.1"/>
    </source>
</evidence>
<feature type="region of interest" description="Disordered" evidence="5">
    <location>
        <begin position="658"/>
        <end position="696"/>
    </location>
</feature>
<dbReference type="GO" id="GO:0004386">
    <property type="term" value="F:helicase activity"/>
    <property type="evidence" value="ECO:0007669"/>
    <property type="project" value="UniProtKB-KW"/>
</dbReference>
<feature type="region of interest" description="Disordered" evidence="5">
    <location>
        <begin position="1564"/>
        <end position="1591"/>
    </location>
</feature>
<dbReference type="InterPro" id="IPR045055">
    <property type="entry name" value="DNA2/NAM7-like"/>
</dbReference>
<dbReference type="Pfam" id="PF13086">
    <property type="entry name" value="AAA_11"/>
    <property type="match status" value="1"/>
</dbReference>
<dbReference type="InterPro" id="IPR027417">
    <property type="entry name" value="P-loop_NTPase"/>
</dbReference>
<feature type="compositionally biased region" description="Polar residues" evidence="5">
    <location>
        <begin position="397"/>
        <end position="407"/>
    </location>
</feature>
<evidence type="ECO:0000259" key="6">
    <source>
        <dbReference type="Pfam" id="PF13086"/>
    </source>
</evidence>
<feature type="compositionally biased region" description="Basic and acidic residues" evidence="5">
    <location>
        <begin position="448"/>
        <end position="459"/>
    </location>
</feature>
<dbReference type="CDD" id="cd18042">
    <property type="entry name" value="DEXXQc_SETX"/>
    <property type="match status" value="1"/>
</dbReference>
<name>A0A3M7L211_AUXPR</name>
<feature type="compositionally biased region" description="Acidic residues" evidence="5">
    <location>
        <begin position="583"/>
        <end position="619"/>
    </location>
</feature>
<sequence length="2138" mass="222245">PHRRIFTRTSFGTKLLVVLPSDSTISKLKGEIARLHTTAYPDHGRIYVTTVVVPADGAATTGAQTDFSQEYVVPDLYRLIDALPSNPSQVFAGCVALAAGEPTPPTSLAVSGKNNKRKRKSDGEEVAGSGAQHISPPAMTPSHVDAKRQKLKDDGLAPKRAAAGKGRAADEALASAPLLEGAPAESETSPGQLSKRRRNKKKGKKEVVEQAAATAAGAEGAAATTHGGADRTLSAGPTQPAAPAPAQPAVEDPKAPESSKKTRRKTARQLDLSSAMPAAGATQQRLPAQPPAVAKSGPEVPPEMKPAATQKAPRRPLPSPPSSPLPHLHLGVFEDKSGAASPSGRGGKEGANAAPAVPQPAASPSKGRRQTGKAARDAQAPPAAAAPPPAANGAKQGKSSAKSTSGPEPSVEASVPENSGAEAPAAAGEIKVQGAGGAAAAGSLLRPHAQEEEASLGEKSEEESEEEESDEGSEESSESDSSEPESEPDESSEGAARMDGHPSVSGKQPRMRPALEIEELEAPEVPQGAAAEAHVSESDDESEATPSLPSSLDDEAGVKNGDKATEVSSAGPATADADAASESSEEESNESEDSEEESEESEASSSSEEEDDDDDDAETTSEGGVPPPSSEGPRLDASKRELFERKGALAALLKRTVSASGPGSPAPSAAELAAELDRRDADDAAAAGPKSFQWQKPSSQFKGAELQKLTKIMIREVIDHDRQARGLKKAGAALYRDNKKPQWWPLEEWNATVVESRREACARVYNAARQILATIHDKLQVPADGPLGDDVGRFLAPVVTVLSYPDLLRYPALVAALGSILGRLVEEFDLGLERSEEIYAGVPALLARSLVEAWGVLDEQAARLLAADLRGILDLLVEGVRGPATGREPRYACRHHLVPAPLPDPHLAWSALTLLLPRLAHGLAGDQAPQLLDACRAACAGGGPAAAAAAVGCLPALIPCGAWGVWLAAEAALTQRADLDRDVLDTALLAAVAAAQDPGQGSDAELAAAIRGLLGPILRGPAASTRHLCGPVTAAGLSLLASERLTGTQLAATSSEWMPALTVASCDDAAAATTLLAAAAKLQAGSAAARGPGGGAAQAQPVPGARPFDDSMLGGFIATQGLSSTLARQLDGEAYGETAAVAVGSAPLFVAERLLAIAGGALTRWARTAAWARQPAGWAPDLARALGSLLAAGPLRTAAGDFLAAATRLPLPAAFSVLRRMHPGMWPEEAAATDSPDAGPASGGRGSGARRVQREETRRPLADFQAAFGVRPLASAGGHWRHAGQQPARAGPSAAPAACETIDLTEGASPARPTSPQEPAVISPPSYKRAGGSPVAKDGLPPWLLQRTPASPGGRGPRAALPPAVTLAQLLSEVLSLSPGSLEARPLDPGVRMEQRFESMDAYVQARGRGGRVHTKEATTMRALLVEEVRAQLQLAMAEGGVLQRLEGGAGDGLARARLAECQRVSDHHNCVWEILEGAPLGSTAILVRVTSLTPHYRQLAALARCARLPLPLQRLLLDPGAATAGQGAPHHDDPLPAPLRNALAARHNASQLAAIRGALVDFRPPSSGRGDQPGAGGWGSGPSLTLVQGPPGTGKTTAILGMVAAFLGCAAGARGQAGGTFAPPCSDSRPASGEAVRVLLCAQSNAAVDELVGRLCQRGILDSYGKARAVRVLRLGTLESAAPRASATHIDAISHGAATAREVQDVAKELKNVLQDIECQENQARLIRPMISELRNELENESSSRRRRHGDSESASEWEEDLEDIQAAMQTMREMLRGTQSSLASLNREKRELLERKNQAEARMKSSKESASSRRPDLRAHALNQAEVVAGTLSALGADIFPPGLAFHAIICDEAAQAVEPASLVPLHLLAPGGKLVLVGDPKQLPATVISCGAAAGMLSQSLFERCQKAGTPVEMLTEQYRMHPAISAWPARFFYDAELVDGPDVHTLAAPFHAHRCFPPLAFFDCMEGMESRGSGGSLENREEAQLALKLCTGKLVGRELLGSYGGEVESLVLLAPYSAQVSAFKRHVSANAALKGRVECSTVDGYQGREADVVIFSSVRARAQYSRGGVGFLADARRQNVALTRAKRALWVVGRATTLQCSEPWAAFIDHCRAQGCVIPVLGSHDDLLHATLQT</sequence>
<proteinExistence type="predicted"/>
<evidence type="ECO:0000256" key="2">
    <source>
        <dbReference type="ARBA" id="ARBA00022801"/>
    </source>
</evidence>
<feature type="domain" description="DNA2/NAM7 helicase helicase" evidence="6">
    <location>
        <begin position="1581"/>
        <end position="1892"/>
    </location>
</feature>
<keyword evidence="4" id="KW-0067">ATP-binding</keyword>
<evidence type="ECO:0000256" key="5">
    <source>
        <dbReference type="SAM" id="MobiDB-lite"/>
    </source>
</evidence>
<feature type="compositionally biased region" description="Low complexity" evidence="5">
    <location>
        <begin position="158"/>
        <end position="174"/>
    </location>
</feature>
<evidence type="ECO:0000313" key="9">
    <source>
        <dbReference type="Proteomes" id="UP000279271"/>
    </source>
</evidence>
<evidence type="ECO:0000256" key="3">
    <source>
        <dbReference type="ARBA" id="ARBA00022806"/>
    </source>
</evidence>
<evidence type="ECO:0000259" key="7">
    <source>
        <dbReference type="Pfam" id="PF13087"/>
    </source>
</evidence>
<evidence type="ECO:0000256" key="1">
    <source>
        <dbReference type="ARBA" id="ARBA00022741"/>
    </source>
</evidence>
<feature type="region of interest" description="Disordered" evidence="5">
    <location>
        <begin position="1228"/>
        <end position="1260"/>
    </location>
</feature>
<feature type="compositionally biased region" description="Basic and acidic residues" evidence="5">
    <location>
        <begin position="556"/>
        <end position="565"/>
    </location>
</feature>
<organism evidence="8 9">
    <name type="scientific">Auxenochlorella protothecoides</name>
    <name type="common">Green microalga</name>
    <name type="synonym">Chlorella protothecoides</name>
    <dbReference type="NCBI Taxonomy" id="3075"/>
    <lineage>
        <taxon>Eukaryota</taxon>
        <taxon>Viridiplantae</taxon>
        <taxon>Chlorophyta</taxon>
        <taxon>core chlorophytes</taxon>
        <taxon>Trebouxiophyceae</taxon>
        <taxon>Chlorellales</taxon>
        <taxon>Chlorellaceae</taxon>
        <taxon>Auxenochlorella</taxon>
    </lineage>
</organism>
<feature type="compositionally biased region" description="Basic residues" evidence="5">
    <location>
        <begin position="194"/>
        <end position="204"/>
    </location>
</feature>
<reference evidence="9" key="1">
    <citation type="journal article" date="2018" name="Algal Res.">
        <title>Characterization of plant carbon substrate utilization by Auxenochlorella protothecoides.</title>
        <authorList>
            <person name="Vogler B.W."/>
            <person name="Starkenburg S.R."/>
            <person name="Sudasinghe N."/>
            <person name="Schambach J.Y."/>
            <person name="Rollin J.A."/>
            <person name="Pattathil S."/>
            <person name="Barry A.N."/>
        </authorList>
    </citation>
    <scope>NUCLEOTIDE SEQUENCE [LARGE SCALE GENOMIC DNA]</scope>
    <source>
        <strain evidence="9">UTEX 25</strain>
    </source>
</reference>
<dbReference type="GO" id="GO:0016787">
    <property type="term" value="F:hydrolase activity"/>
    <property type="evidence" value="ECO:0007669"/>
    <property type="project" value="UniProtKB-KW"/>
</dbReference>
<dbReference type="InterPro" id="IPR047187">
    <property type="entry name" value="SF1_C_Upf1"/>
</dbReference>
<protein>
    <recommendedName>
        <fullName evidence="10">AAA+ ATPase domain-containing protein</fullName>
    </recommendedName>
</protein>
<keyword evidence="1" id="KW-0547">Nucleotide-binding</keyword>
<feature type="compositionally biased region" description="Basic and acidic residues" evidence="5">
    <location>
        <begin position="251"/>
        <end position="260"/>
    </location>
</feature>
<dbReference type="Pfam" id="PF13087">
    <property type="entry name" value="AAA_12"/>
    <property type="match status" value="1"/>
</dbReference>
<dbReference type="FunFam" id="3.40.50.300:FF:000326">
    <property type="entry name" value="P-loop containing nucleoside triphosphate hydrolase"/>
    <property type="match status" value="1"/>
</dbReference>
<dbReference type="GO" id="GO:0005694">
    <property type="term" value="C:chromosome"/>
    <property type="evidence" value="ECO:0007669"/>
    <property type="project" value="UniProtKB-ARBA"/>
</dbReference>
<evidence type="ECO:0008006" key="10">
    <source>
        <dbReference type="Google" id="ProtNLM"/>
    </source>
</evidence>
<keyword evidence="2" id="KW-0378">Hydrolase</keyword>
<dbReference type="Proteomes" id="UP000279271">
    <property type="component" value="Unassembled WGS sequence"/>
</dbReference>
<feature type="compositionally biased region" description="Basic and acidic residues" evidence="5">
    <location>
        <begin position="144"/>
        <end position="157"/>
    </location>
</feature>
<feature type="region of interest" description="Disordered" evidence="5">
    <location>
        <begin position="1797"/>
        <end position="1818"/>
    </location>
</feature>
<dbReference type="SUPFAM" id="SSF52540">
    <property type="entry name" value="P-loop containing nucleoside triphosphate hydrolases"/>
    <property type="match status" value="1"/>
</dbReference>
<dbReference type="InterPro" id="IPR041679">
    <property type="entry name" value="DNA2/NAM7-like_C"/>
</dbReference>
<feature type="region of interest" description="Disordered" evidence="5">
    <location>
        <begin position="102"/>
        <end position="642"/>
    </location>
</feature>
<feature type="compositionally biased region" description="Basic and acidic residues" evidence="5">
    <location>
        <begin position="633"/>
        <end position="642"/>
    </location>
</feature>
<feature type="compositionally biased region" description="Gly residues" evidence="5">
    <location>
        <begin position="1572"/>
        <end position="1581"/>
    </location>
</feature>
<accession>A0A3M7L211</accession>
<dbReference type="CDD" id="cd18808">
    <property type="entry name" value="SF1_C_Upf1"/>
    <property type="match status" value="1"/>
</dbReference>
<dbReference type="GO" id="GO:0005524">
    <property type="term" value="F:ATP binding"/>
    <property type="evidence" value="ECO:0007669"/>
    <property type="project" value="UniProtKB-KW"/>
</dbReference>
<dbReference type="PANTHER" id="PTHR10887">
    <property type="entry name" value="DNA2/NAM7 HELICASE FAMILY"/>
    <property type="match status" value="1"/>
</dbReference>
<evidence type="ECO:0000256" key="4">
    <source>
        <dbReference type="ARBA" id="ARBA00022840"/>
    </source>
</evidence>
<dbReference type="PANTHER" id="PTHR10887:SF495">
    <property type="entry name" value="HELICASE SENATAXIN ISOFORM X1-RELATED"/>
    <property type="match status" value="1"/>
</dbReference>
<feature type="domain" description="DNA2/NAM7 helicase-like C-terminal" evidence="7">
    <location>
        <begin position="1900"/>
        <end position="2099"/>
    </location>
</feature>
<dbReference type="EMBL" id="QOKY01000135">
    <property type="protein sequence ID" value="RMZ56803.1"/>
    <property type="molecule type" value="Genomic_DNA"/>
</dbReference>
<feature type="compositionally biased region" description="Low complexity" evidence="5">
    <location>
        <begin position="211"/>
        <end position="227"/>
    </location>
</feature>
<feature type="compositionally biased region" description="Pro residues" evidence="5">
    <location>
        <begin position="315"/>
        <end position="324"/>
    </location>
</feature>
<feature type="region of interest" description="Disordered" evidence="5">
    <location>
        <begin position="1277"/>
        <end position="1342"/>
    </location>
</feature>
<dbReference type="InterPro" id="IPR041677">
    <property type="entry name" value="DNA2/NAM7_AAA_11"/>
</dbReference>
<comment type="caution">
    <text evidence="8">The sequence shown here is derived from an EMBL/GenBank/DDBJ whole genome shotgun (WGS) entry which is preliminary data.</text>
</comment>
<feature type="compositionally biased region" description="Acidic residues" evidence="5">
    <location>
        <begin position="460"/>
        <end position="492"/>
    </location>
</feature>
<feature type="compositionally biased region" description="Low complexity" evidence="5">
    <location>
        <begin position="658"/>
        <end position="673"/>
    </location>
</feature>
<feature type="compositionally biased region" description="Low complexity" evidence="5">
    <location>
        <begin position="351"/>
        <end position="364"/>
    </location>
</feature>
<feature type="non-terminal residue" evidence="8">
    <location>
        <position position="1"/>
    </location>
</feature>
<feature type="compositionally biased region" description="Low complexity" evidence="5">
    <location>
        <begin position="573"/>
        <end position="582"/>
    </location>
</feature>
<keyword evidence="3" id="KW-0347">Helicase</keyword>
<dbReference type="Gene3D" id="3.40.50.300">
    <property type="entry name" value="P-loop containing nucleotide triphosphate hydrolases"/>
    <property type="match status" value="2"/>
</dbReference>